<evidence type="ECO:0000313" key="2">
    <source>
        <dbReference type="EMBL" id="KAK0640195.1"/>
    </source>
</evidence>
<dbReference type="Proteomes" id="UP001175001">
    <property type="component" value="Unassembled WGS sequence"/>
</dbReference>
<comment type="caution">
    <text evidence="2">The sequence shown here is derived from an EMBL/GenBank/DDBJ whole genome shotgun (WGS) entry which is preliminary data.</text>
</comment>
<dbReference type="InterPro" id="IPR025213">
    <property type="entry name" value="Sim4_Fta2"/>
</dbReference>
<accession>A0AA39XUT4</accession>
<protein>
    <submittedName>
        <fullName evidence="2">Uncharacterized protein</fullName>
    </submittedName>
</protein>
<name>A0AA39XUT4_9PEZI</name>
<dbReference type="AlphaFoldDB" id="A0AA39XUT4"/>
<dbReference type="EMBL" id="JAUJDW010000087">
    <property type="protein sequence ID" value="KAK0640195.1"/>
    <property type="molecule type" value="Genomic_DNA"/>
</dbReference>
<sequence>MGDETTSGGEGHVFKVKINSKVYALKLFKFFDVEAERAEYPSLDDEGIEDEEFENHFDPFYAECRAYGAIEEKIYHGNPPADEKDWVAAPCYGYLHVSAADEAEIRRKFNIKDWNRPEDNDAKPIRGLVKEYIEQKDAVDTKRRSNRIVHYESSTSGGPMRRKRKTYASFTKC</sequence>
<organism evidence="2 3">
    <name type="scientific">Lasiodiplodia hormozganensis</name>
    <dbReference type="NCBI Taxonomy" id="869390"/>
    <lineage>
        <taxon>Eukaryota</taxon>
        <taxon>Fungi</taxon>
        <taxon>Dikarya</taxon>
        <taxon>Ascomycota</taxon>
        <taxon>Pezizomycotina</taxon>
        <taxon>Dothideomycetes</taxon>
        <taxon>Dothideomycetes incertae sedis</taxon>
        <taxon>Botryosphaeriales</taxon>
        <taxon>Botryosphaeriaceae</taxon>
        <taxon>Lasiodiplodia</taxon>
    </lineage>
</organism>
<feature type="region of interest" description="Disordered" evidence="1">
    <location>
        <begin position="150"/>
        <end position="173"/>
    </location>
</feature>
<proteinExistence type="predicted"/>
<reference evidence="2" key="1">
    <citation type="submission" date="2023-06" db="EMBL/GenBank/DDBJ databases">
        <title>Multi-omics analyses reveal the molecular pathogenesis toolkit of Lasiodiplodia hormozganensis, a cross-kingdom pathogen.</title>
        <authorList>
            <person name="Felix C."/>
            <person name="Meneses R."/>
            <person name="Goncalves M.F.M."/>
            <person name="Tilleman L."/>
            <person name="Duarte A.S."/>
            <person name="Jorrin-Novo J.V."/>
            <person name="Van De Peer Y."/>
            <person name="Deforce D."/>
            <person name="Van Nieuwerburgh F."/>
            <person name="Esteves A.C."/>
            <person name="Alves A."/>
        </authorList>
    </citation>
    <scope>NUCLEOTIDE SEQUENCE</scope>
    <source>
        <strain evidence="2">CBS 339.90</strain>
    </source>
</reference>
<evidence type="ECO:0000256" key="1">
    <source>
        <dbReference type="SAM" id="MobiDB-lite"/>
    </source>
</evidence>
<keyword evidence="3" id="KW-1185">Reference proteome</keyword>
<evidence type="ECO:0000313" key="3">
    <source>
        <dbReference type="Proteomes" id="UP001175001"/>
    </source>
</evidence>
<dbReference type="Pfam" id="PF13095">
    <property type="entry name" value="FTA2"/>
    <property type="match status" value="1"/>
</dbReference>
<gene>
    <name evidence="2" type="ORF">DIS24_g9598</name>
</gene>